<keyword evidence="1" id="KW-0507">mRNA processing</keyword>
<evidence type="ECO:0000256" key="4">
    <source>
        <dbReference type="PROSITE-ProRule" id="PRU00176"/>
    </source>
</evidence>
<keyword evidence="4" id="KW-0694">RNA-binding</keyword>
<dbReference type="InterPro" id="IPR012677">
    <property type="entry name" value="Nucleotide-bd_a/b_plait_sf"/>
</dbReference>
<dbReference type="Proteomes" id="UP001054252">
    <property type="component" value="Unassembled WGS sequence"/>
</dbReference>
<dbReference type="Gene3D" id="3.30.70.330">
    <property type="match status" value="1"/>
</dbReference>
<evidence type="ECO:0000313" key="7">
    <source>
        <dbReference type="EMBL" id="GKV51293.1"/>
    </source>
</evidence>
<dbReference type="PROSITE" id="PS50102">
    <property type="entry name" value="RRM"/>
    <property type="match status" value="1"/>
</dbReference>
<proteinExistence type="predicted"/>
<evidence type="ECO:0000256" key="2">
    <source>
        <dbReference type="ARBA" id="ARBA00022728"/>
    </source>
</evidence>
<dbReference type="SMART" id="SM00360">
    <property type="entry name" value="RRM"/>
    <property type="match status" value="1"/>
</dbReference>
<sequence length="239" mass="27976">MRESRRYQRNSQAITGQGESRRTRAFEDQKRLGRFSKFSKTLLMNSWCYLVSNFPEEWSSEKLWLLFSRYGKVLDVHVSKKPDRRGGRYGFVRFLNARSSSELEERLNRENQKTRWVVKEAVKKANREQVVVKEGVRSNGKDSRSFVDVVKGNQQVRSDRNGKSEDSCSEKKMHGMTVEEGRKDVGVEYEVDEKDYQWLEACAVGYVNAVEVIPSSRISWRWGDSTKLQWSLCAKAWYC</sequence>
<dbReference type="EMBL" id="BPVZ01000483">
    <property type="protein sequence ID" value="GKV51293.1"/>
    <property type="molecule type" value="Genomic_DNA"/>
</dbReference>
<dbReference type="CDD" id="cd00590">
    <property type="entry name" value="RRM_SF"/>
    <property type="match status" value="1"/>
</dbReference>
<reference evidence="7 8" key="1">
    <citation type="journal article" date="2021" name="Commun. Biol.">
        <title>The genome of Shorea leprosula (Dipterocarpaceae) highlights the ecological relevance of drought in aseasonal tropical rainforests.</title>
        <authorList>
            <person name="Ng K.K.S."/>
            <person name="Kobayashi M.J."/>
            <person name="Fawcett J.A."/>
            <person name="Hatakeyama M."/>
            <person name="Paape T."/>
            <person name="Ng C.H."/>
            <person name="Ang C.C."/>
            <person name="Tnah L.H."/>
            <person name="Lee C.T."/>
            <person name="Nishiyama T."/>
            <person name="Sese J."/>
            <person name="O'Brien M.J."/>
            <person name="Copetti D."/>
            <person name="Mohd Noor M.I."/>
            <person name="Ong R.C."/>
            <person name="Putra M."/>
            <person name="Sireger I.Z."/>
            <person name="Indrioko S."/>
            <person name="Kosugi Y."/>
            <person name="Izuno A."/>
            <person name="Isagi Y."/>
            <person name="Lee S.L."/>
            <person name="Shimizu K.K."/>
        </authorList>
    </citation>
    <scope>NUCLEOTIDE SEQUENCE [LARGE SCALE GENOMIC DNA]</scope>
    <source>
        <strain evidence="7">214</strain>
    </source>
</reference>
<evidence type="ECO:0000256" key="5">
    <source>
        <dbReference type="SAM" id="MobiDB-lite"/>
    </source>
</evidence>
<keyword evidence="3" id="KW-0508">mRNA splicing</keyword>
<dbReference type="AlphaFoldDB" id="A0AAV5MMT2"/>
<dbReference type="SUPFAM" id="SSF54928">
    <property type="entry name" value="RNA-binding domain, RBD"/>
    <property type="match status" value="1"/>
</dbReference>
<organism evidence="7 8">
    <name type="scientific">Rubroshorea leprosula</name>
    <dbReference type="NCBI Taxonomy" id="152421"/>
    <lineage>
        <taxon>Eukaryota</taxon>
        <taxon>Viridiplantae</taxon>
        <taxon>Streptophyta</taxon>
        <taxon>Embryophyta</taxon>
        <taxon>Tracheophyta</taxon>
        <taxon>Spermatophyta</taxon>
        <taxon>Magnoliopsida</taxon>
        <taxon>eudicotyledons</taxon>
        <taxon>Gunneridae</taxon>
        <taxon>Pentapetalae</taxon>
        <taxon>rosids</taxon>
        <taxon>malvids</taxon>
        <taxon>Malvales</taxon>
        <taxon>Dipterocarpaceae</taxon>
        <taxon>Rubroshorea</taxon>
    </lineage>
</organism>
<protein>
    <recommendedName>
        <fullName evidence="6">RRM domain-containing protein</fullName>
    </recommendedName>
</protein>
<name>A0AAV5MMT2_9ROSI</name>
<feature type="region of interest" description="Disordered" evidence="5">
    <location>
        <begin position="1"/>
        <end position="22"/>
    </location>
</feature>
<accession>A0AAV5MMT2</accession>
<dbReference type="GO" id="GO:0003723">
    <property type="term" value="F:RNA binding"/>
    <property type="evidence" value="ECO:0007669"/>
    <property type="project" value="UniProtKB-UniRule"/>
</dbReference>
<comment type="caution">
    <text evidence="7">The sequence shown here is derived from an EMBL/GenBank/DDBJ whole genome shotgun (WGS) entry which is preliminary data.</text>
</comment>
<evidence type="ECO:0000313" key="8">
    <source>
        <dbReference type="Proteomes" id="UP001054252"/>
    </source>
</evidence>
<keyword evidence="8" id="KW-1185">Reference proteome</keyword>
<dbReference type="InterPro" id="IPR035979">
    <property type="entry name" value="RBD_domain_sf"/>
</dbReference>
<gene>
    <name evidence="7" type="ORF">SLEP1_g57961</name>
</gene>
<dbReference type="GO" id="GO:0008380">
    <property type="term" value="P:RNA splicing"/>
    <property type="evidence" value="ECO:0007669"/>
    <property type="project" value="UniProtKB-KW"/>
</dbReference>
<dbReference type="InterPro" id="IPR050907">
    <property type="entry name" value="SRSF"/>
</dbReference>
<feature type="domain" description="RRM" evidence="6">
    <location>
        <begin position="47"/>
        <end position="124"/>
    </location>
</feature>
<dbReference type="Pfam" id="PF00076">
    <property type="entry name" value="RRM_1"/>
    <property type="match status" value="1"/>
</dbReference>
<feature type="region of interest" description="Disordered" evidence="5">
    <location>
        <begin position="157"/>
        <end position="176"/>
    </location>
</feature>
<dbReference type="GO" id="GO:0005681">
    <property type="term" value="C:spliceosomal complex"/>
    <property type="evidence" value="ECO:0007669"/>
    <property type="project" value="UniProtKB-KW"/>
</dbReference>
<evidence type="ECO:0000256" key="1">
    <source>
        <dbReference type="ARBA" id="ARBA00022664"/>
    </source>
</evidence>
<dbReference type="PANTHER" id="PTHR23147">
    <property type="entry name" value="SERINE/ARGININE RICH SPLICING FACTOR"/>
    <property type="match status" value="1"/>
</dbReference>
<dbReference type="InterPro" id="IPR000504">
    <property type="entry name" value="RRM_dom"/>
</dbReference>
<keyword evidence="2" id="KW-0747">Spliceosome</keyword>
<evidence type="ECO:0000256" key="3">
    <source>
        <dbReference type="ARBA" id="ARBA00023187"/>
    </source>
</evidence>
<evidence type="ECO:0000259" key="6">
    <source>
        <dbReference type="PROSITE" id="PS50102"/>
    </source>
</evidence>
<dbReference type="GO" id="GO:0006397">
    <property type="term" value="P:mRNA processing"/>
    <property type="evidence" value="ECO:0007669"/>
    <property type="project" value="UniProtKB-KW"/>
</dbReference>
<feature type="compositionally biased region" description="Polar residues" evidence="5">
    <location>
        <begin position="9"/>
        <end position="18"/>
    </location>
</feature>